<evidence type="ECO:0000256" key="1">
    <source>
        <dbReference type="ARBA" id="ARBA00009986"/>
    </source>
</evidence>
<sequence length="485" mass="54040">MVSNTKSIPSVSGQILINGSWTSLAKCKDVVNPAFTSDVVGQVAMASKDDVDQAVSAAEGAFDSWSRSPLEVRMKYIRQSWERLKDRIDEYTALFVRENGKTLVEAKKDIQRCIEILEKMPDALKNWYEPIDLSDSGQHVEIRRRPKGVTSIITPWNSPMILTFKRVIPAILTGNTVVLKPATNCPLTIMSFMKEIASCFPPGVLNVVTGSGRLIGDCIARDKRVRTISFVGSTETGKVLMEKSSSTLKKLHMELGGNDPAIVLDDSILDKNTITKMKNGILRGAGQVCSAIKRIYVHESRYEELLEKLSKEFSKVIVGEGIHPDTTMGPLNNQGQLQFITDLIDNAEKHGAKVEYFGRKLNEEKWESGHFMLPAIVTNVDQQSEIVREEQFGPVIPIIPFKDLDQAVGYANDSDFGLRASVWTENFEAARKLAYRLEAGAIFFNNHTIFKDLSLDFPGIKESGIGRETKYSGFEHFTDSYGFAN</sequence>
<dbReference type="InterPro" id="IPR016162">
    <property type="entry name" value="Ald_DH_N"/>
</dbReference>
<organism evidence="6 7">
    <name type="scientific">Alteribacillus bidgolensis</name>
    <dbReference type="NCBI Taxonomy" id="930129"/>
    <lineage>
        <taxon>Bacteria</taxon>
        <taxon>Bacillati</taxon>
        <taxon>Bacillota</taxon>
        <taxon>Bacilli</taxon>
        <taxon>Bacillales</taxon>
        <taxon>Bacillaceae</taxon>
        <taxon>Alteribacillus</taxon>
    </lineage>
</organism>
<dbReference type="RefSeq" id="WP_091582229.1">
    <property type="nucleotide sequence ID" value="NZ_FNDU01000003.1"/>
</dbReference>
<reference evidence="6 7" key="1">
    <citation type="submission" date="2016-10" db="EMBL/GenBank/DDBJ databases">
        <authorList>
            <person name="de Groot N.N."/>
        </authorList>
    </citation>
    <scope>NUCLEOTIDE SEQUENCE [LARGE SCALE GENOMIC DNA]</scope>
    <source>
        <strain evidence="7">P4B,CCM 7963,CECT 7998,DSM 25260,IBRC-M 10614,KCTC 13821</strain>
    </source>
</reference>
<evidence type="ECO:0000313" key="6">
    <source>
        <dbReference type="EMBL" id="SDH84358.1"/>
    </source>
</evidence>
<dbReference type="Proteomes" id="UP000199017">
    <property type="component" value="Unassembled WGS sequence"/>
</dbReference>
<dbReference type="InterPro" id="IPR016161">
    <property type="entry name" value="Ald_DH/histidinol_DH"/>
</dbReference>
<accession>A0A1G8FQA4</accession>
<dbReference type="Pfam" id="PF00171">
    <property type="entry name" value="Aldedh"/>
    <property type="match status" value="1"/>
</dbReference>
<evidence type="ECO:0000256" key="2">
    <source>
        <dbReference type="ARBA" id="ARBA00023002"/>
    </source>
</evidence>
<dbReference type="Gene3D" id="3.40.309.10">
    <property type="entry name" value="Aldehyde Dehydrogenase, Chain A, domain 2"/>
    <property type="match status" value="1"/>
</dbReference>
<comment type="similarity">
    <text evidence="1 4">Belongs to the aldehyde dehydrogenase family.</text>
</comment>
<dbReference type="OrthoDB" id="9762913at2"/>
<dbReference type="InterPro" id="IPR029510">
    <property type="entry name" value="Ald_DH_CS_GLU"/>
</dbReference>
<evidence type="ECO:0000256" key="4">
    <source>
        <dbReference type="RuleBase" id="RU003345"/>
    </source>
</evidence>
<dbReference type="Gene3D" id="3.40.605.10">
    <property type="entry name" value="Aldehyde Dehydrogenase, Chain A, domain 1"/>
    <property type="match status" value="1"/>
</dbReference>
<feature type="domain" description="Aldehyde dehydrogenase" evidence="5">
    <location>
        <begin position="27"/>
        <end position="479"/>
    </location>
</feature>
<dbReference type="EMBL" id="FNDU01000003">
    <property type="protein sequence ID" value="SDH84358.1"/>
    <property type="molecule type" value="Genomic_DNA"/>
</dbReference>
<feature type="active site" evidence="3">
    <location>
        <position position="254"/>
    </location>
</feature>
<keyword evidence="2 4" id="KW-0560">Oxidoreductase</keyword>
<proteinExistence type="inferred from homology"/>
<evidence type="ECO:0000313" key="7">
    <source>
        <dbReference type="Proteomes" id="UP000199017"/>
    </source>
</evidence>
<dbReference type="SUPFAM" id="SSF53720">
    <property type="entry name" value="ALDH-like"/>
    <property type="match status" value="1"/>
</dbReference>
<evidence type="ECO:0000259" key="5">
    <source>
        <dbReference type="Pfam" id="PF00171"/>
    </source>
</evidence>
<protein>
    <submittedName>
        <fullName evidence="6">Acyl-CoA reductase</fullName>
    </submittedName>
</protein>
<name>A0A1G8FQA4_9BACI</name>
<dbReference type="GO" id="GO:0016620">
    <property type="term" value="F:oxidoreductase activity, acting on the aldehyde or oxo group of donors, NAD or NADP as acceptor"/>
    <property type="evidence" value="ECO:0007669"/>
    <property type="project" value="InterPro"/>
</dbReference>
<keyword evidence="7" id="KW-1185">Reference proteome</keyword>
<dbReference type="InterPro" id="IPR015590">
    <property type="entry name" value="Aldehyde_DH_dom"/>
</dbReference>
<dbReference type="PROSITE" id="PS00687">
    <property type="entry name" value="ALDEHYDE_DEHYDR_GLU"/>
    <property type="match status" value="1"/>
</dbReference>
<dbReference type="PANTHER" id="PTHR11699">
    <property type="entry name" value="ALDEHYDE DEHYDROGENASE-RELATED"/>
    <property type="match status" value="1"/>
</dbReference>
<dbReference type="STRING" id="930129.SAMN05216352_10343"/>
<evidence type="ECO:0000256" key="3">
    <source>
        <dbReference type="PROSITE-ProRule" id="PRU10007"/>
    </source>
</evidence>
<gene>
    <name evidence="6" type="ORF">SAMN05216352_10343</name>
</gene>
<dbReference type="AlphaFoldDB" id="A0A1G8FQA4"/>
<dbReference type="InterPro" id="IPR016163">
    <property type="entry name" value="Ald_DH_C"/>
</dbReference>
<dbReference type="FunFam" id="3.40.605.10:FF:000007">
    <property type="entry name" value="NAD/NADP-dependent betaine aldehyde dehydrogenase"/>
    <property type="match status" value="1"/>
</dbReference>